<dbReference type="AlphaFoldDB" id="A0ABD1VC96"/>
<sequence length="102" mass="11203">MHGLSRTPTTSQQPLAPLQLFSLIPLQQKSSLYRQICLCNRGTSIPKALDVEAKLLPLQLIASVAGMGSGGCGRKEKSLRQRNLLNFEFGGVCESRTQQVYQ</sequence>
<evidence type="ECO:0000313" key="1">
    <source>
        <dbReference type="EMBL" id="KAL2534974.1"/>
    </source>
</evidence>
<protein>
    <submittedName>
        <fullName evidence="1">Uncharacterized protein</fullName>
    </submittedName>
</protein>
<accession>A0ABD1VC96</accession>
<evidence type="ECO:0000313" key="2">
    <source>
        <dbReference type="EMBL" id="KAL2534990.1"/>
    </source>
</evidence>
<dbReference type="Proteomes" id="UP001604336">
    <property type="component" value="Unassembled WGS sequence"/>
</dbReference>
<keyword evidence="3" id="KW-1185">Reference proteome</keyword>
<name>A0ABD1VC96_9LAMI</name>
<dbReference type="EMBL" id="JBFOLK010000002">
    <property type="protein sequence ID" value="KAL2534990.1"/>
    <property type="molecule type" value="Genomic_DNA"/>
</dbReference>
<evidence type="ECO:0000313" key="3">
    <source>
        <dbReference type="Proteomes" id="UP001604336"/>
    </source>
</evidence>
<dbReference type="EMBL" id="JBFOLK010000002">
    <property type="protein sequence ID" value="KAL2534974.1"/>
    <property type="molecule type" value="Genomic_DNA"/>
</dbReference>
<gene>
    <name evidence="1" type="ORF">Adt_08325</name>
    <name evidence="2" type="ORF">Adt_08341</name>
</gene>
<organism evidence="1 3">
    <name type="scientific">Abeliophyllum distichum</name>
    <dbReference type="NCBI Taxonomy" id="126358"/>
    <lineage>
        <taxon>Eukaryota</taxon>
        <taxon>Viridiplantae</taxon>
        <taxon>Streptophyta</taxon>
        <taxon>Embryophyta</taxon>
        <taxon>Tracheophyta</taxon>
        <taxon>Spermatophyta</taxon>
        <taxon>Magnoliopsida</taxon>
        <taxon>eudicotyledons</taxon>
        <taxon>Gunneridae</taxon>
        <taxon>Pentapetalae</taxon>
        <taxon>asterids</taxon>
        <taxon>lamiids</taxon>
        <taxon>Lamiales</taxon>
        <taxon>Oleaceae</taxon>
        <taxon>Forsythieae</taxon>
        <taxon>Abeliophyllum</taxon>
    </lineage>
</organism>
<reference evidence="1" key="2">
    <citation type="submission" date="2024-07" db="EMBL/GenBank/DDBJ databases">
        <title>Two chromosome-level genome assemblies of Korean endemic species Abeliophyllum distichum and Forsythia ovata (Oleaceae).</title>
        <authorList>
            <person name="Mun J.H."/>
        </authorList>
    </citation>
    <scope>NUCLEOTIDE SEQUENCE</scope>
    <source>
        <strain evidence="1">KNKB198505000391</strain>
        <tissue evidence="1">Leaf</tissue>
    </source>
</reference>
<comment type="caution">
    <text evidence="1">The sequence shown here is derived from an EMBL/GenBank/DDBJ whole genome shotgun (WGS) entry which is preliminary data.</text>
</comment>
<reference evidence="3" key="1">
    <citation type="submission" date="2024-07" db="EMBL/GenBank/DDBJ databases">
        <title>Two chromosome-level genome assemblies of Korean endemic species Abeliophyllum distichum and Forsythia ovata (Oleaceae).</title>
        <authorList>
            <person name="Jang H."/>
        </authorList>
    </citation>
    <scope>NUCLEOTIDE SEQUENCE [LARGE SCALE GENOMIC DNA]</scope>
</reference>
<proteinExistence type="predicted"/>